<reference evidence="2" key="1">
    <citation type="submission" date="2022-03" db="EMBL/GenBank/DDBJ databases">
        <authorList>
            <person name="Alioto T."/>
            <person name="Alioto T."/>
            <person name="Gomez Garrido J."/>
        </authorList>
    </citation>
    <scope>NUCLEOTIDE SEQUENCE</scope>
</reference>
<dbReference type="Proteomes" id="UP001295444">
    <property type="component" value="Chromosome 13"/>
</dbReference>
<comment type="similarity">
    <text evidence="1">Belongs to the actin family.</text>
</comment>
<dbReference type="InterPro" id="IPR004000">
    <property type="entry name" value="Actin"/>
</dbReference>
<dbReference type="InterPro" id="IPR043129">
    <property type="entry name" value="ATPase_NBD"/>
</dbReference>
<evidence type="ECO:0000313" key="3">
    <source>
        <dbReference type="Proteomes" id="UP001295444"/>
    </source>
</evidence>
<dbReference type="AlphaFoldDB" id="A0AAD1TRJ5"/>
<dbReference type="SUPFAM" id="SSF53067">
    <property type="entry name" value="Actin-like ATPase domain"/>
    <property type="match status" value="2"/>
</dbReference>
<dbReference type="SMART" id="SM00268">
    <property type="entry name" value="ACTIN"/>
    <property type="match status" value="1"/>
</dbReference>
<keyword evidence="3" id="KW-1185">Reference proteome</keyword>
<dbReference type="EMBL" id="OW240924">
    <property type="protein sequence ID" value="CAH2328776.1"/>
    <property type="molecule type" value="Genomic_DNA"/>
</dbReference>
<dbReference type="FunFam" id="3.90.640.10:FF:000017">
    <property type="entry name" value="Actin-related protein 10 homolog"/>
    <property type="match status" value="1"/>
</dbReference>
<protein>
    <submittedName>
        <fullName evidence="2">Actin-related 10</fullName>
    </submittedName>
</protein>
<proteinExistence type="inferred from homology"/>
<accession>A0AAD1TRJ5</accession>
<organism evidence="2 3">
    <name type="scientific">Pelobates cultripes</name>
    <name type="common">Western spadefoot toad</name>
    <dbReference type="NCBI Taxonomy" id="61616"/>
    <lineage>
        <taxon>Eukaryota</taxon>
        <taxon>Metazoa</taxon>
        <taxon>Chordata</taxon>
        <taxon>Craniata</taxon>
        <taxon>Vertebrata</taxon>
        <taxon>Euteleostomi</taxon>
        <taxon>Amphibia</taxon>
        <taxon>Batrachia</taxon>
        <taxon>Anura</taxon>
        <taxon>Pelobatoidea</taxon>
        <taxon>Pelobatidae</taxon>
        <taxon>Pelobates</taxon>
    </lineage>
</organism>
<sequence>MHTCLPMLPCGNINHCIYLQPIKVIQYNINTDELYSYLIEFIHMLYFRHLLVNPRDRRVVLIESVLSPSRFRETVARALFKYFEVPSVLFAPAHLMSLLTLGINSAMVLDCGYAESLVLPIYEGIPILSCWGALPLGGKSIHKELEAQLLEQCTANTGTAKDQSLPSVMSSVPEEIVEDIKVRICFVSDLQRGLKIQAAKFNIDGKSERPTPPPDVDYPLDGQKILHVKGSIRDSVVELLFEQDNEEKSVATLILDSLVQCPIDTRKQLSENIVVIGGTAMLPGFLHRLMAEIKYLAEKPKYKEILSTKTYKVHTPPAKPNCVAWLGGAVFGALQDILGSRSVSKEYYNQSGRIPDWCCLNNPPLVSMFDIGKSGPPLMKRAFSTEK</sequence>
<dbReference type="Gene3D" id="3.90.640.10">
    <property type="entry name" value="Actin, Chain A, domain 4"/>
    <property type="match status" value="1"/>
</dbReference>
<dbReference type="Gene3D" id="3.30.420.40">
    <property type="match status" value="2"/>
</dbReference>
<evidence type="ECO:0000313" key="2">
    <source>
        <dbReference type="EMBL" id="CAH2328776.1"/>
    </source>
</evidence>
<evidence type="ECO:0000256" key="1">
    <source>
        <dbReference type="RuleBase" id="RU000487"/>
    </source>
</evidence>
<dbReference type="Pfam" id="PF00022">
    <property type="entry name" value="Actin"/>
    <property type="match status" value="1"/>
</dbReference>
<dbReference type="PANTHER" id="PTHR11937">
    <property type="entry name" value="ACTIN"/>
    <property type="match status" value="1"/>
</dbReference>
<dbReference type="CDD" id="cd10207">
    <property type="entry name" value="ASKHA_NBD_Arp10"/>
    <property type="match status" value="1"/>
</dbReference>
<dbReference type="EMBL" id="OW240924">
    <property type="protein sequence ID" value="CAH2328777.1"/>
    <property type="molecule type" value="Genomic_DNA"/>
</dbReference>
<name>A0AAD1TRJ5_PELCU</name>
<gene>
    <name evidence="2" type="ORF">PECUL_23A011835</name>
</gene>